<comment type="caution">
    <text evidence="2">The sequence shown here is derived from an EMBL/GenBank/DDBJ whole genome shotgun (WGS) entry which is preliminary data.</text>
</comment>
<dbReference type="EMBL" id="JARJCM010000201">
    <property type="protein sequence ID" value="KAJ7022823.1"/>
    <property type="molecule type" value="Genomic_DNA"/>
</dbReference>
<protein>
    <submittedName>
        <fullName evidence="2">Uncharacterized protein</fullName>
    </submittedName>
</protein>
<keyword evidence="3" id="KW-1185">Reference proteome</keyword>
<feature type="region of interest" description="Disordered" evidence="1">
    <location>
        <begin position="94"/>
        <end position="121"/>
    </location>
</feature>
<name>A0AAD6WQ10_9AGAR</name>
<sequence>MHFAASRRVTAAPPPRPSLFFWHQSRGLGFKPEACGTKPWFHKPSQAKLLAWLGFAFPGHSCAVRQIAQFSAEAMAQAGSPGLASQAYGFGPGFNVNEPKPGQAKPKPWFPGQAKPAHHYA</sequence>
<dbReference type="AlphaFoldDB" id="A0AAD6WQ10"/>
<accession>A0AAD6WQ10</accession>
<proteinExistence type="predicted"/>
<reference evidence="2" key="1">
    <citation type="submission" date="2023-03" db="EMBL/GenBank/DDBJ databases">
        <title>Massive genome expansion in bonnet fungi (Mycena s.s.) driven by repeated elements and novel gene families across ecological guilds.</title>
        <authorList>
            <consortium name="Lawrence Berkeley National Laboratory"/>
            <person name="Harder C.B."/>
            <person name="Miyauchi S."/>
            <person name="Viragh M."/>
            <person name="Kuo A."/>
            <person name="Thoen E."/>
            <person name="Andreopoulos B."/>
            <person name="Lu D."/>
            <person name="Skrede I."/>
            <person name="Drula E."/>
            <person name="Henrissat B."/>
            <person name="Morin E."/>
            <person name="Kohler A."/>
            <person name="Barry K."/>
            <person name="LaButti K."/>
            <person name="Morin E."/>
            <person name="Salamov A."/>
            <person name="Lipzen A."/>
            <person name="Mereny Z."/>
            <person name="Hegedus B."/>
            <person name="Baldrian P."/>
            <person name="Stursova M."/>
            <person name="Weitz H."/>
            <person name="Taylor A."/>
            <person name="Grigoriev I.V."/>
            <person name="Nagy L.G."/>
            <person name="Martin F."/>
            <person name="Kauserud H."/>
        </authorList>
    </citation>
    <scope>NUCLEOTIDE SEQUENCE</scope>
    <source>
        <strain evidence="2">CBHHK200</strain>
    </source>
</reference>
<dbReference type="Proteomes" id="UP001218188">
    <property type="component" value="Unassembled WGS sequence"/>
</dbReference>
<evidence type="ECO:0000256" key="1">
    <source>
        <dbReference type="SAM" id="MobiDB-lite"/>
    </source>
</evidence>
<evidence type="ECO:0000313" key="2">
    <source>
        <dbReference type="EMBL" id="KAJ7022823.1"/>
    </source>
</evidence>
<gene>
    <name evidence="2" type="ORF">C8F04DRAFT_1194097</name>
</gene>
<evidence type="ECO:0000313" key="3">
    <source>
        <dbReference type="Proteomes" id="UP001218188"/>
    </source>
</evidence>
<organism evidence="2 3">
    <name type="scientific">Mycena alexandri</name>
    <dbReference type="NCBI Taxonomy" id="1745969"/>
    <lineage>
        <taxon>Eukaryota</taxon>
        <taxon>Fungi</taxon>
        <taxon>Dikarya</taxon>
        <taxon>Basidiomycota</taxon>
        <taxon>Agaricomycotina</taxon>
        <taxon>Agaricomycetes</taxon>
        <taxon>Agaricomycetidae</taxon>
        <taxon>Agaricales</taxon>
        <taxon>Marasmiineae</taxon>
        <taxon>Mycenaceae</taxon>
        <taxon>Mycena</taxon>
    </lineage>
</organism>